<protein>
    <submittedName>
        <fullName evidence="2">3-hydroxyasparagine phosphotransferase</fullName>
    </submittedName>
</protein>
<dbReference type="InterPro" id="IPR051678">
    <property type="entry name" value="AGP_Transferase"/>
</dbReference>
<name>A0ABP6ZX72_9ACTN</name>
<dbReference type="InterPro" id="IPR011009">
    <property type="entry name" value="Kinase-like_dom_sf"/>
</dbReference>
<reference evidence="3" key="1">
    <citation type="journal article" date="2019" name="Int. J. Syst. Evol. Microbiol.">
        <title>The Global Catalogue of Microorganisms (GCM) 10K type strain sequencing project: providing services to taxonomists for standard genome sequencing and annotation.</title>
        <authorList>
            <consortium name="The Broad Institute Genomics Platform"/>
            <consortium name="The Broad Institute Genome Sequencing Center for Infectious Disease"/>
            <person name="Wu L."/>
            <person name="Ma J."/>
        </authorList>
    </citation>
    <scope>NUCLEOTIDE SEQUENCE [LARGE SCALE GENOMIC DNA]</scope>
    <source>
        <strain evidence="3">JCM 16902</strain>
    </source>
</reference>
<dbReference type="Pfam" id="PF01636">
    <property type="entry name" value="APH"/>
    <property type="match status" value="1"/>
</dbReference>
<dbReference type="SUPFAM" id="SSF56112">
    <property type="entry name" value="Protein kinase-like (PK-like)"/>
    <property type="match status" value="1"/>
</dbReference>
<dbReference type="PANTHER" id="PTHR21310:SF40">
    <property type="entry name" value="AMINOGLYCOSIDE PHOSPHOTRANSFERASE DOMAIN-CONTAINING PROTEIN-RELATED"/>
    <property type="match status" value="1"/>
</dbReference>
<dbReference type="EMBL" id="BAAAZO010000006">
    <property type="protein sequence ID" value="GAA3617691.1"/>
    <property type="molecule type" value="Genomic_DNA"/>
</dbReference>
<gene>
    <name evidence="2" type="primary">hasP</name>
    <name evidence="2" type="ORF">GCM10022223_37930</name>
</gene>
<proteinExistence type="predicted"/>
<dbReference type="RefSeq" id="WP_231482368.1">
    <property type="nucleotide sequence ID" value="NZ_BAAAZO010000006.1"/>
</dbReference>
<organism evidence="2 3">
    <name type="scientific">Kineosporia mesophila</name>
    <dbReference type="NCBI Taxonomy" id="566012"/>
    <lineage>
        <taxon>Bacteria</taxon>
        <taxon>Bacillati</taxon>
        <taxon>Actinomycetota</taxon>
        <taxon>Actinomycetes</taxon>
        <taxon>Kineosporiales</taxon>
        <taxon>Kineosporiaceae</taxon>
        <taxon>Kineosporia</taxon>
    </lineage>
</organism>
<feature type="domain" description="Aminoglycoside phosphotransferase" evidence="1">
    <location>
        <begin position="45"/>
        <end position="240"/>
    </location>
</feature>
<sequence length="302" mass="32948">MNVPGTWLERVRSATTDLECDLVLADGPDLLIHRNGKAALLAAETGDQPVVVKVLLDDSPFWQAKFAQEITAYRVFEEHPPPVPAPRLVTADPDAAVLVMTRLLGTPISHDRYPDDLSVEQVGALLEAADDLRTWSAPAGAFPVVWNYPDRFTRYRAYQILNERDQAALNVLAKAAGPMRLAHGDLLPGNVLSAPGAGLSGVLDWEFAGLFLPGLDAAVLWLLLGRIPTVRQRIEQLVGDEPIAQAGFWCNVSTICTRELRTHREIPAGPVRAERLAYLTRTWADVRGRVGALADDLAGELS</sequence>
<dbReference type="InterPro" id="IPR002575">
    <property type="entry name" value="Aminoglycoside_PTrfase"/>
</dbReference>
<keyword evidence="3" id="KW-1185">Reference proteome</keyword>
<evidence type="ECO:0000313" key="3">
    <source>
        <dbReference type="Proteomes" id="UP001501074"/>
    </source>
</evidence>
<accession>A0ABP6ZX72</accession>
<dbReference type="PANTHER" id="PTHR21310">
    <property type="entry name" value="AMINOGLYCOSIDE PHOSPHOTRANSFERASE-RELATED-RELATED"/>
    <property type="match status" value="1"/>
</dbReference>
<evidence type="ECO:0000313" key="2">
    <source>
        <dbReference type="EMBL" id="GAA3617691.1"/>
    </source>
</evidence>
<dbReference type="Gene3D" id="3.90.1200.10">
    <property type="match status" value="1"/>
</dbReference>
<comment type="caution">
    <text evidence="2">The sequence shown here is derived from an EMBL/GenBank/DDBJ whole genome shotgun (WGS) entry which is preliminary data.</text>
</comment>
<dbReference type="Proteomes" id="UP001501074">
    <property type="component" value="Unassembled WGS sequence"/>
</dbReference>
<evidence type="ECO:0000259" key="1">
    <source>
        <dbReference type="Pfam" id="PF01636"/>
    </source>
</evidence>